<evidence type="ECO:0000256" key="1">
    <source>
        <dbReference type="SAM" id="Phobius"/>
    </source>
</evidence>
<dbReference type="InterPro" id="IPR012427">
    <property type="entry name" value="DUF1622"/>
</dbReference>
<dbReference type="Proteomes" id="UP000199555">
    <property type="component" value="Unassembled WGS sequence"/>
</dbReference>
<dbReference type="AlphaFoldDB" id="A0A1G9FCS9"/>
<feature type="transmembrane region" description="Helical" evidence="1">
    <location>
        <begin position="74"/>
        <end position="96"/>
    </location>
</feature>
<protein>
    <submittedName>
        <fullName evidence="2">Uncharacterized membrane protein</fullName>
    </submittedName>
</protein>
<keyword evidence="3" id="KW-1185">Reference proteome</keyword>
<dbReference type="STRING" id="525640.SAMN04487971_103325"/>
<organism evidence="2 3">
    <name type="scientific">Paracoccus chinensis</name>
    <dbReference type="NCBI Taxonomy" id="525640"/>
    <lineage>
        <taxon>Bacteria</taxon>
        <taxon>Pseudomonadati</taxon>
        <taxon>Pseudomonadota</taxon>
        <taxon>Alphaproteobacteria</taxon>
        <taxon>Rhodobacterales</taxon>
        <taxon>Paracoccaceae</taxon>
        <taxon>Paracoccus</taxon>
    </lineage>
</organism>
<accession>A0A1G9FCS9</accession>
<evidence type="ECO:0000313" key="3">
    <source>
        <dbReference type="Proteomes" id="UP000199555"/>
    </source>
</evidence>
<proteinExistence type="predicted"/>
<dbReference type="PANTHER" id="PTHR38468">
    <property type="entry name" value="SLL0939 PROTEIN"/>
    <property type="match status" value="1"/>
</dbReference>
<feature type="transmembrane region" description="Helical" evidence="1">
    <location>
        <begin position="20"/>
        <end position="53"/>
    </location>
</feature>
<evidence type="ECO:0000313" key="2">
    <source>
        <dbReference type="EMBL" id="SDK86191.1"/>
    </source>
</evidence>
<sequence>MSGFFDYVRAEGLLHGRMEWLVGAIELAATLIDLVAISVLLVGAIRFVIGYLKAEFGPGEDQRKRGLNAERVELGRYILAGLEILIVSDIITTAVSLAMADLVFLGILVVIRSVTSFFLERELETVRRELGAVEETGEGRT</sequence>
<keyword evidence="1" id="KW-1133">Transmembrane helix</keyword>
<dbReference type="PANTHER" id="PTHR38468:SF1">
    <property type="entry name" value="SLL0939 PROTEIN"/>
    <property type="match status" value="1"/>
</dbReference>
<dbReference type="OrthoDB" id="7060802at2"/>
<dbReference type="Pfam" id="PF07784">
    <property type="entry name" value="DUF1622"/>
    <property type="match status" value="1"/>
</dbReference>
<keyword evidence="1" id="KW-0472">Membrane</keyword>
<feature type="transmembrane region" description="Helical" evidence="1">
    <location>
        <begin position="102"/>
        <end position="119"/>
    </location>
</feature>
<keyword evidence="1" id="KW-0812">Transmembrane</keyword>
<gene>
    <name evidence="2" type="ORF">SAMN04487971_103325</name>
</gene>
<reference evidence="3" key="1">
    <citation type="submission" date="2016-10" db="EMBL/GenBank/DDBJ databases">
        <authorList>
            <person name="Varghese N."/>
            <person name="Submissions S."/>
        </authorList>
    </citation>
    <scope>NUCLEOTIDE SEQUENCE [LARGE SCALE GENOMIC DNA]</scope>
    <source>
        <strain evidence="3">CGMCC 1.7655</strain>
    </source>
</reference>
<name>A0A1G9FCS9_9RHOB</name>
<dbReference type="EMBL" id="FNGE01000003">
    <property type="protein sequence ID" value="SDK86191.1"/>
    <property type="molecule type" value="Genomic_DNA"/>
</dbReference>
<dbReference type="RefSeq" id="WP_090753656.1">
    <property type="nucleotide sequence ID" value="NZ_FNGE01000003.1"/>
</dbReference>